<keyword evidence="8" id="KW-0732">Signal</keyword>
<keyword evidence="5 7" id="KW-0472">Membrane</keyword>
<dbReference type="Gene3D" id="1.20.1070.10">
    <property type="entry name" value="Rhodopsin 7-helix transmembrane proteins"/>
    <property type="match status" value="1"/>
</dbReference>
<feature type="transmembrane region" description="Helical" evidence="7">
    <location>
        <begin position="352"/>
        <end position="374"/>
    </location>
</feature>
<dbReference type="InterPro" id="IPR017981">
    <property type="entry name" value="GPCR_2-like_7TM"/>
</dbReference>
<dbReference type="OrthoDB" id="26203at2759"/>
<reference evidence="10" key="1">
    <citation type="submission" date="2021-11" db="EMBL/GenBank/DDBJ databases">
        <authorList>
            <person name="Herlambang A."/>
            <person name="Guo Y."/>
            <person name="Takashima Y."/>
            <person name="Nishizawa T."/>
        </authorList>
    </citation>
    <scope>NUCLEOTIDE SEQUENCE</scope>
    <source>
        <strain evidence="10">E1425</strain>
    </source>
</reference>
<dbReference type="AlphaFoldDB" id="A0A9P3H3Q4"/>
<feature type="transmembrane region" description="Helical" evidence="7">
    <location>
        <begin position="313"/>
        <end position="340"/>
    </location>
</feature>
<dbReference type="PANTHER" id="PTHR42058">
    <property type="entry name" value="G_PROTEIN_RECEP_F2_4 DOMAIN-CONTAINING PROTEIN"/>
    <property type="match status" value="1"/>
</dbReference>
<keyword evidence="11" id="KW-1185">Reference proteome</keyword>
<feature type="transmembrane region" description="Helical" evidence="7">
    <location>
        <begin position="521"/>
        <end position="543"/>
    </location>
</feature>
<comment type="subcellular location">
    <subcellularLocation>
        <location evidence="1">Membrane</location>
        <topology evidence="1">Multi-pass membrane protein</topology>
    </subcellularLocation>
</comment>
<feature type="transmembrane region" description="Helical" evidence="7">
    <location>
        <begin position="456"/>
        <end position="480"/>
    </location>
</feature>
<proteinExistence type="inferred from homology"/>
<dbReference type="InterPro" id="IPR000539">
    <property type="entry name" value="Frizzled/Smoothened_7TM"/>
</dbReference>
<name>A0A9P3H3Q4_9FUNG</name>
<reference evidence="10" key="2">
    <citation type="journal article" date="2022" name="Microbiol. Resour. Announc.">
        <title>Whole-Genome Sequence of Entomortierella parvispora E1425, a Mucoromycotan Fungus Associated with Burkholderiaceae-Related Endosymbiotic Bacteria.</title>
        <authorList>
            <person name="Herlambang A."/>
            <person name="Guo Y."/>
            <person name="Takashima Y."/>
            <person name="Narisawa K."/>
            <person name="Ohta H."/>
            <person name="Nishizawa T."/>
        </authorList>
    </citation>
    <scope>NUCLEOTIDE SEQUENCE</scope>
    <source>
        <strain evidence="10">E1425</strain>
    </source>
</reference>
<evidence type="ECO:0000313" key="11">
    <source>
        <dbReference type="Proteomes" id="UP000827284"/>
    </source>
</evidence>
<dbReference type="InterPro" id="IPR036790">
    <property type="entry name" value="Frizzled_dom_sf"/>
</dbReference>
<keyword evidence="4 7" id="KW-1133">Transmembrane helix</keyword>
<dbReference type="InterPro" id="IPR053247">
    <property type="entry name" value="GPCR_GPR1/git3-like"/>
</dbReference>
<feature type="chain" id="PRO_5040269141" description="G-protein coupled receptors family 2 profile 2 domain-containing protein" evidence="8">
    <location>
        <begin position="20"/>
        <end position="578"/>
    </location>
</feature>
<evidence type="ECO:0000256" key="1">
    <source>
        <dbReference type="ARBA" id="ARBA00004141"/>
    </source>
</evidence>
<keyword evidence="6" id="KW-0675">Receptor</keyword>
<feature type="signal peptide" evidence="8">
    <location>
        <begin position="1"/>
        <end position="19"/>
    </location>
</feature>
<comment type="similarity">
    <text evidence="2">Belongs to the G-protein coupled receptor Fz/Smo family.</text>
</comment>
<dbReference type="GO" id="GO:0016020">
    <property type="term" value="C:membrane"/>
    <property type="evidence" value="ECO:0007669"/>
    <property type="project" value="UniProtKB-SubCell"/>
</dbReference>
<gene>
    <name evidence="10" type="ORF">EMPS_01786</name>
</gene>
<evidence type="ECO:0000256" key="3">
    <source>
        <dbReference type="ARBA" id="ARBA00022692"/>
    </source>
</evidence>
<dbReference type="Pfam" id="PF01534">
    <property type="entry name" value="Frizzled"/>
    <property type="match status" value="1"/>
</dbReference>
<keyword evidence="3 7" id="KW-0812">Transmembrane</keyword>
<dbReference type="EMBL" id="BQFW01000002">
    <property type="protein sequence ID" value="GJJ69440.1"/>
    <property type="molecule type" value="Genomic_DNA"/>
</dbReference>
<evidence type="ECO:0000256" key="8">
    <source>
        <dbReference type="SAM" id="SignalP"/>
    </source>
</evidence>
<dbReference type="Gene3D" id="1.10.2000.10">
    <property type="entry name" value="Frizzled cysteine-rich domain"/>
    <property type="match status" value="1"/>
</dbReference>
<comment type="caution">
    <text evidence="10">The sequence shown here is derived from an EMBL/GenBank/DDBJ whole genome shotgun (WGS) entry which is preliminary data.</text>
</comment>
<accession>A0A9P3H3Q4</accession>
<dbReference type="SUPFAM" id="SSF63501">
    <property type="entry name" value="Frizzled cysteine-rich domain"/>
    <property type="match status" value="1"/>
</dbReference>
<evidence type="ECO:0000256" key="4">
    <source>
        <dbReference type="ARBA" id="ARBA00022989"/>
    </source>
</evidence>
<evidence type="ECO:0000259" key="9">
    <source>
        <dbReference type="PROSITE" id="PS50261"/>
    </source>
</evidence>
<feature type="domain" description="G-protein coupled receptors family 2 profile 2" evidence="9">
    <location>
        <begin position="235"/>
        <end position="503"/>
    </location>
</feature>
<evidence type="ECO:0000256" key="2">
    <source>
        <dbReference type="ARBA" id="ARBA00008077"/>
    </source>
</evidence>
<evidence type="ECO:0000313" key="10">
    <source>
        <dbReference type="EMBL" id="GJJ69440.1"/>
    </source>
</evidence>
<dbReference type="GO" id="GO:0007166">
    <property type="term" value="P:cell surface receptor signaling pathway"/>
    <property type="evidence" value="ECO:0007669"/>
    <property type="project" value="InterPro"/>
</dbReference>
<dbReference type="PROSITE" id="PS50261">
    <property type="entry name" value="G_PROTEIN_RECEP_F2_4"/>
    <property type="match status" value="1"/>
</dbReference>
<feature type="transmembrane region" description="Helical" evidence="7">
    <location>
        <begin position="241"/>
        <end position="260"/>
    </location>
</feature>
<feature type="transmembrane region" description="Helical" evidence="7">
    <location>
        <begin position="394"/>
        <end position="418"/>
    </location>
</feature>
<evidence type="ECO:0000256" key="5">
    <source>
        <dbReference type="ARBA" id="ARBA00023136"/>
    </source>
</evidence>
<sequence>MSRYFSKIVVASLMALGLAGSMTEAAGGTIGTYNLTICADYVNYPVWLPPNMTIAMTEAYLTAQGMNATNLALLQTFPSCMSPYLEYVCSSAFPRVVNTTTPGVYDVDFACKSNCETVVQQCSAVMAEAGMSSKVPNCTAAIPSSLITVPPNGVLFQPNGSCNAVTSLSGGSTPGAGTNTGNQTASCGGAASIFTPDTFQGPGGTTTNAEYCTAGCCLKCPVQYSLYREGALETGFKITNYTRAVSMVLSFILMMSYICLPDKRSHPSALILFFAICVFLFSVVVIFPLVNTRAMQCADLINPSTQQNNLKCAIQGAILVFASVSTCAWCSALIINLHLHTVWNSAWFAKKYWLLHMVCWGFAIAVTAVALGLGEIKWEYATLCLISQDKAPAIFFYPMAAMIFPAFLIHIATFFHIARISAQAGSESETMSRSTLSAGAAAMISHRRHVMMAIRIQWRAAVMAICAILSVTFYWLFYFIQLGKISPENMKTPLMGFVKCIVSGTPHDTCADQLAPHLPPYGLMIAAEELVSLIGTIIFIVFFKPALLSEWADWFGSVGYLLRGKRQMKKEQDQFFVI</sequence>
<evidence type="ECO:0000256" key="7">
    <source>
        <dbReference type="SAM" id="Phobius"/>
    </source>
</evidence>
<evidence type="ECO:0000256" key="6">
    <source>
        <dbReference type="ARBA" id="ARBA00023170"/>
    </source>
</evidence>
<feature type="transmembrane region" description="Helical" evidence="7">
    <location>
        <begin position="269"/>
        <end position="290"/>
    </location>
</feature>
<dbReference type="PANTHER" id="PTHR42058:SF1">
    <property type="entry name" value="G-PROTEIN COUPLED RECEPTORS FAMILY 2 PROFILE 2 DOMAIN-CONTAINING PROTEIN"/>
    <property type="match status" value="1"/>
</dbReference>
<protein>
    <recommendedName>
        <fullName evidence="9">G-protein coupled receptors family 2 profile 2 domain-containing protein</fullName>
    </recommendedName>
</protein>
<organism evidence="10 11">
    <name type="scientific">Entomortierella parvispora</name>
    <dbReference type="NCBI Taxonomy" id="205924"/>
    <lineage>
        <taxon>Eukaryota</taxon>
        <taxon>Fungi</taxon>
        <taxon>Fungi incertae sedis</taxon>
        <taxon>Mucoromycota</taxon>
        <taxon>Mortierellomycotina</taxon>
        <taxon>Mortierellomycetes</taxon>
        <taxon>Mortierellales</taxon>
        <taxon>Mortierellaceae</taxon>
        <taxon>Entomortierella</taxon>
    </lineage>
</organism>
<dbReference type="Proteomes" id="UP000827284">
    <property type="component" value="Unassembled WGS sequence"/>
</dbReference>
<dbReference type="GO" id="GO:0004888">
    <property type="term" value="F:transmembrane signaling receptor activity"/>
    <property type="evidence" value="ECO:0007669"/>
    <property type="project" value="InterPro"/>
</dbReference>